<evidence type="ECO:0000256" key="3">
    <source>
        <dbReference type="ARBA" id="ARBA00022723"/>
    </source>
</evidence>
<sequence length="150" mass="16518">MKRVAAALGGFLLLGASAVMADQKIAVEQDNLMRAQGKSMYAIIGKMVKGDIPYEQKAVDDAIADLEQNVAKISTVFTPNPKEQVKDATYGSSQKIWENKKDFDSKIPPVQKAIADVKGKIKDIDGLKVAFKSINDRCSDCHETYRLKLK</sequence>
<keyword evidence="3" id="KW-0479">Metal-binding</keyword>
<keyword evidence="1" id="KW-0813">Transport</keyword>
<dbReference type="InterPro" id="IPR010980">
    <property type="entry name" value="Cyt_c/b562"/>
</dbReference>
<dbReference type="PROSITE" id="PS51009">
    <property type="entry name" value="CYTCII"/>
    <property type="match status" value="1"/>
</dbReference>
<dbReference type="InterPro" id="IPR012127">
    <property type="entry name" value="Cyt_c_prime"/>
</dbReference>
<dbReference type="Proteomes" id="UP001315278">
    <property type="component" value="Unassembled WGS sequence"/>
</dbReference>
<dbReference type="InterPro" id="IPR002321">
    <property type="entry name" value="Cyt_c_II"/>
</dbReference>
<dbReference type="PIRSF" id="PIRSF000027">
    <property type="entry name" value="Cytc_c_prime"/>
    <property type="match status" value="1"/>
</dbReference>
<reference evidence="8" key="1">
    <citation type="journal article" date="2021" name="ISME J.">
        <title>Evolutionary origin and ecological implication of a unique nif island in free-living Bradyrhizobium lineages.</title>
        <authorList>
            <person name="Tao J."/>
        </authorList>
    </citation>
    <scope>NUCLEOTIDE SEQUENCE [LARGE SCALE GENOMIC DNA]</scope>
    <source>
        <strain evidence="8">SZCCT0434</strain>
    </source>
</reference>
<organism evidence="7 8">
    <name type="scientific">Bradyrhizobium jicamae</name>
    <dbReference type="NCBI Taxonomy" id="280332"/>
    <lineage>
        <taxon>Bacteria</taxon>
        <taxon>Pseudomonadati</taxon>
        <taxon>Pseudomonadota</taxon>
        <taxon>Alphaproteobacteria</taxon>
        <taxon>Hyphomicrobiales</taxon>
        <taxon>Nitrobacteraceae</taxon>
        <taxon>Bradyrhizobium</taxon>
    </lineage>
</organism>
<proteinExistence type="predicted"/>
<keyword evidence="5" id="KW-0408">Iron</keyword>
<name>A0ABS5FUX0_9BRAD</name>
<protein>
    <submittedName>
        <fullName evidence="7">Cytochrome c</fullName>
    </submittedName>
</protein>
<dbReference type="Gene3D" id="1.20.120.10">
    <property type="entry name" value="Cytochrome c/b562"/>
    <property type="match status" value="1"/>
</dbReference>
<evidence type="ECO:0000313" key="8">
    <source>
        <dbReference type="Proteomes" id="UP001315278"/>
    </source>
</evidence>
<dbReference type="EMBL" id="JAFCJH010000057">
    <property type="protein sequence ID" value="MBR0800597.1"/>
    <property type="molecule type" value="Genomic_DNA"/>
</dbReference>
<keyword evidence="8" id="KW-1185">Reference proteome</keyword>
<evidence type="ECO:0000256" key="6">
    <source>
        <dbReference type="SAM" id="SignalP"/>
    </source>
</evidence>
<evidence type="ECO:0000256" key="2">
    <source>
        <dbReference type="ARBA" id="ARBA00022617"/>
    </source>
</evidence>
<dbReference type="Pfam" id="PF01322">
    <property type="entry name" value="Cytochrom_C_2"/>
    <property type="match status" value="1"/>
</dbReference>
<keyword evidence="6" id="KW-0732">Signal</keyword>
<feature type="chain" id="PRO_5047369060" evidence="6">
    <location>
        <begin position="22"/>
        <end position="150"/>
    </location>
</feature>
<evidence type="ECO:0000256" key="1">
    <source>
        <dbReference type="ARBA" id="ARBA00022448"/>
    </source>
</evidence>
<comment type="caution">
    <text evidence="7">The sequence shown here is derived from an EMBL/GenBank/DDBJ whole genome shotgun (WGS) entry which is preliminary data.</text>
</comment>
<evidence type="ECO:0000256" key="5">
    <source>
        <dbReference type="ARBA" id="ARBA00023004"/>
    </source>
</evidence>
<evidence type="ECO:0000256" key="4">
    <source>
        <dbReference type="ARBA" id="ARBA00022982"/>
    </source>
</evidence>
<keyword evidence="2" id="KW-0349">Heme</keyword>
<dbReference type="SUPFAM" id="SSF47175">
    <property type="entry name" value="Cytochromes"/>
    <property type="match status" value="1"/>
</dbReference>
<accession>A0ABS5FUX0</accession>
<evidence type="ECO:0000313" key="7">
    <source>
        <dbReference type="EMBL" id="MBR0800597.1"/>
    </source>
</evidence>
<gene>
    <name evidence="7" type="ORF">JQ615_35065</name>
</gene>
<keyword evidence="4" id="KW-0249">Electron transport</keyword>
<feature type="signal peptide" evidence="6">
    <location>
        <begin position="1"/>
        <end position="21"/>
    </location>
</feature>